<organism evidence="1 2">
    <name type="scientific">Vaccinium darrowii</name>
    <dbReference type="NCBI Taxonomy" id="229202"/>
    <lineage>
        <taxon>Eukaryota</taxon>
        <taxon>Viridiplantae</taxon>
        <taxon>Streptophyta</taxon>
        <taxon>Embryophyta</taxon>
        <taxon>Tracheophyta</taxon>
        <taxon>Spermatophyta</taxon>
        <taxon>Magnoliopsida</taxon>
        <taxon>eudicotyledons</taxon>
        <taxon>Gunneridae</taxon>
        <taxon>Pentapetalae</taxon>
        <taxon>asterids</taxon>
        <taxon>Ericales</taxon>
        <taxon>Ericaceae</taxon>
        <taxon>Vaccinioideae</taxon>
        <taxon>Vaccinieae</taxon>
        <taxon>Vaccinium</taxon>
    </lineage>
</organism>
<keyword evidence="2" id="KW-1185">Reference proteome</keyword>
<gene>
    <name evidence="1" type="ORF">Vadar_009158</name>
</gene>
<comment type="caution">
    <text evidence="1">The sequence shown here is derived from an EMBL/GenBank/DDBJ whole genome shotgun (WGS) entry which is preliminary data.</text>
</comment>
<sequence length="86" mass="9435">MAILTLLWIPPLAVGVKLLNTDGCVYATNNKVGFGGLFGDHRGQWLLRYYGKLSCKSSLEAEIWAIYCGLTITSEKVMPISQSNPT</sequence>
<evidence type="ECO:0000313" key="1">
    <source>
        <dbReference type="EMBL" id="KAH7862764.1"/>
    </source>
</evidence>
<reference evidence="1 2" key="1">
    <citation type="journal article" date="2021" name="Hortic Res">
        <title>High-quality reference genome and annotation aids understanding of berry development for evergreen blueberry (Vaccinium darrowii).</title>
        <authorList>
            <person name="Yu J."/>
            <person name="Hulse-Kemp A.M."/>
            <person name="Babiker E."/>
            <person name="Staton M."/>
        </authorList>
    </citation>
    <scope>NUCLEOTIDE SEQUENCE [LARGE SCALE GENOMIC DNA]</scope>
    <source>
        <strain evidence="2">cv. NJ 8807/NJ 8810</strain>
        <tissue evidence="1">Young leaf</tissue>
    </source>
</reference>
<name>A0ACB7Z9Y0_9ERIC</name>
<evidence type="ECO:0000313" key="2">
    <source>
        <dbReference type="Proteomes" id="UP000828048"/>
    </source>
</evidence>
<dbReference type="Proteomes" id="UP000828048">
    <property type="component" value="Chromosome 12"/>
</dbReference>
<accession>A0ACB7Z9Y0</accession>
<dbReference type="EMBL" id="CM037162">
    <property type="protein sequence ID" value="KAH7862764.1"/>
    <property type="molecule type" value="Genomic_DNA"/>
</dbReference>
<protein>
    <submittedName>
        <fullName evidence="1">Uncharacterized protein</fullName>
    </submittedName>
</protein>
<proteinExistence type="predicted"/>